<dbReference type="Pfam" id="PF00400">
    <property type="entry name" value="WD40"/>
    <property type="match status" value="3"/>
</dbReference>
<evidence type="ECO:0000313" key="11">
    <source>
        <dbReference type="Proteomes" id="UP000678499"/>
    </source>
</evidence>
<dbReference type="PROSITE" id="PS51363">
    <property type="entry name" value="W2"/>
    <property type="match status" value="1"/>
</dbReference>
<evidence type="ECO:0000256" key="7">
    <source>
        <dbReference type="PROSITE-ProRule" id="PRU00221"/>
    </source>
</evidence>
<proteinExistence type="inferred from homology"/>
<name>A0A7R9BGB2_9CRUS</name>
<dbReference type="GO" id="GO:0005851">
    <property type="term" value="C:eukaryotic translation initiation factor 2B complex"/>
    <property type="evidence" value="ECO:0007669"/>
    <property type="project" value="TreeGrafter"/>
</dbReference>
<keyword evidence="7" id="KW-0853">WD repeat</keyword>
<accession>A0A7R9BGB2</accession>
<dbReference type="GO" id="GO:0031369">
    <property type="term" value="F:translation initiation factor binding"/>
    <property type="evidence" value="ECO:0007669"/>
    <property type="project" value="InterPro"/>
</dbReference>
<feature type="repeat" description="WD" evidence="7">
    <location>
        <begin position="733"/>
        <end position="767"/>
    </location>
</feature>
<evidence type="ECO:0000256" key="6">
    <source>
        <dbReference type="ARBA" id="ARBA00046432"/>
    </source>
</evidence>
<evidence type="ECO:0000256" key="2">
    <source>
        <dbReference type="ARBA" id="ARBA00007878"/>
    </source>
</evidence>
<dbReference type="PANTHER" id="PTHR45887">
    <property type="entry name" value="TRANSLATION INITIATION FACTOR EIF-2B SUBUNIT EPSILON"/>
    <property type="match status" value="1"/>
</dbReference>
<dbReference type="InterPro" id="IPR029044">
    <property type="entry name" value="Nucleotide-diphossugar_trans"/>
</dbReference>
<protein>
    <recommendedName>
        <fullName evidence="4">Translation initiation factor eIF2B subunit epsilon</fullName>
    </recommendedName>
    <alternativeName>
        <fullName evidence="5">eIF2B GDP-GTP exchange factor subunit epsilon</fullName>
    </alternativeName>
</protein>
<keyword evidence="11" id="KW-1185">Reference proteome</keyword>
<organism evidence="10">
    <name type="scientific">Notodromas monacha</name>
    <dbReference type="NCBI Taxonomy" id="399045"/>
    <lineage>
        <taxon>Eukaryota</taxon>
        <taxon>Metazoa</taxon>
        <taxon>Ecdysozoa</taxon>
        <taxon>Arthropoda</taxon>
        <taxon>Crustacea</taxon>
        <taxon>Oligostraca</taxon>
        <taxon>Ostracoda</taxon>
        <taxon>Podocopa</taxon>
        <taxon>Podocopida</taxon>
        <taxon>Cypridocopina</taxon>
        <taxon>Cypridoidea</taxon>
        <taxon>Cyprididae</taxon>
        <taxon>Notodromas</taxon>
    </lineage>
</organism>
<dbReference type="SUPFAM" id="SSF50978">
    <property type="entry name" value="WD40 repeat-like"/>
    <property type="match status" value="1"/>
</dbReference>
<dbReference type="InterPro" id="IPR056764">
    <property type="entry name" value="LbH_EIF2B3/5"/>
</dbReference>
<dbReference type="InterPro" id="IPR051956">
    <property type="entry name" value="eIF2B_epsilon"/>
</dbReference>
<reference evidence="10" key="1">
    <citation type="submission" date="2020-11" db="EMBL/GenBank/DDBJ databases">
        <authorList>
            <person name="Tran Van P."/>
        </authorList>
    </citation>
    <scope>NUCLEOTIDE SEQUENCE</scope>
</reference>
<dbReference type="InterPro" id="IPR016024">
    <property type="entry name" value="ARM-type_fold"/>
</dbReference>
<dbReference type="EMBL" id="OA882341">
    <property type="protein sequence ID" value="CAD7274801.1"/>
    <property type="molecule type" value="Genomic_DNA"/>
</dbReference>
<dbReference type="Proteomes" id="UP000678499">
    <property type="component" value="Unassembled WGS sequence"/>
</dbReference>
<dbReference type="PANTHER" id="PTHR45887:SF1">
    <property type="entry name" value="TRANSLATION INITIATION FACTOR EIF-2B SUBUNIT EPSILON"/>
    <property type="match status" value="1"/>
</dbReference>
<sequence length="1062" mass="116636">MMNHILLEANSIATPVSAALDAITGFVDQGVVMDSDESRLAVILCDTFEARFGPLSTGNPKIMFPFGPKVFLEHLIDCLSYAGVNHAILLCPSAHGEEVIRSIINARQEKYQQMKIELIVTGDCATFGDAMRDLDGRKIVTRNDFLLFRADALANLSASDLLSRHKINFKQDKGALMTIVFTEQPPCPRASVNPSIYMLEKDTSKVLHFETLGTATKCNLPLPANDVVLRSDLHESGVYICGPGVPPAFSDNFDFQSMGDFVKGILNNEEILGNSLYAYVSEKPGSAAACLKDPPAWLEIFSDMAGRKFMPLGFETQSDAWNVYRNGKTKLDHETKLVKNVFLADGSTIGHKTCVDSSYVAEETVIGSHCVIRNSHIWKKVTVGSHSTLINCIVGENSVIGDGICCENCIIGPQVVLKQKPEAGDALVFKNLRIYHGRKGKEDPNSEKNNSLLGKLTQDSYAVVFDDDRETEDDTSLWENAWNRKPAEETLLLPESDENVNSDEDDSSTSDVNELIEDDDDGLHHFELEVGESLQRGMEESISVDSLVLEINSSKHAYNVGFGDLVRITTLEVLSRSRPEVNQKSVKSVMGKLWGEFAVAEPSFRGEPMMFVLNVLYNKEVLTEDGIIKWYKKQPLDSTVGGDIRSKVKRFVVWLETAESESGSSGSESEDSDEMTAGEKLFTIDTVNADHKDVIHDVAYNFYGNRMATCSSDQQVKVWDRNEDGRWECSAVWKAHNGSVWKVTWAHPEFGQILATCSFDRMVSVWEEIRTDHLEASSSHWVKRTNLVDSRTEVTDIKFAPRHLGLQLAAASADGFVRVYDAPDIMNLAQWTLSTEINCKMSVSDLCPVLAMIAVGSDALSTTGSTSSRVFIYEWNEASRQWIRGDSLPVDTPVHDLAFACQSGRSYHLLAVASAELRLFSLAPVISRSESTTSGASQSNCASSSNSPSKFEVRLLLESKDHSPAAWRVSWNCSGSILSSAGDDGTVRLWKGQPSGPWSCILALKSDGRMAKEDSGQGQSDALVRGAADSGLASLNAAGVAATFYKLGGVFLRILLSLSKDE</sequence>
<evidence type="ECO:0000256" key="3">
    <source>
        <dbReference type="ARBA" id="ARBA00022490"/>
    </source>
</evidence>
<evidence type="ECO:0000256" key="5">
    <source>
        <dbReference type="ARBA" id="ARBA00044345"/>
    </source>
</evidence>
<keyword evidence="3" id="KW-0963">Cytoplasm</keyword>
<dbReference type="InterPro" id="IPR044123">
    <property type="entry name" value="W2_eIF2B_epsilon"/>
</dbReference>
<dbReference type="GO" id="GO:0003743">
    <property type="term" value="F:translation initiation factor activity"/>
    <property type="evidence" value="ECO:0007669"/>
    <property type="project" value="TreeGrafter"/>
</dbReference>
<feature type="region of interest" description="Disordered" evidence="8">
    <location>
        <begin position="488"/>
        <end position="512"/>
    </location>
</feature>
<evidence type="ECO:0000256" key="1">
    <source>
        <dbReference type="ARBA" id="ARBA00004514"/>
    </source>
</evidence>
<dbReference type="Pfam" id="PF25084">
    <property type="entry name" value="LbH_EIF2B"/>
    <property type="match status" value="1"/>
</dbReference>
<comment type="similarity">
    <text evidence="2">Belongs to the eIF-2B gamma/epsilon subunits family.</text>
</comment>
<feature type="repeat" description="WD" evidence="7">
    <location>
        <begin position="688"/>
        <end position="720"/>
    </location>
</feature>
<comment type="subcellular location">
    <subcellularLocation>
        <location evidence="1">Cytoplasm</location>
        <location evidence="1">Cytosol</location>
    </subcellularLocation>
</comment>
<dbReference type="InterPro" id="IPR036322">
    <property type="entry name" value="WD40_repeat_dom_sf"/>
</dbReference>
<dbReference type="Gene3D" id="3.90.550.10">
    <property type="entry name" value="Spore Coat Polysaccharide Biosynthesis Protein SpsA, Chain A"/>
    <property type="match status" value="1"/>
</dbReference>
<dbReference type="InterPro" id="IPR015943">
    <property type="entry name" value="WD40/YVTN_repeat-like_dom_sf"/>
</dbReference>
<evidence type="ECO:0000256" key="4">
    <source>
        <dbReference type="ARBA" id="ARBA00044144"/>
    </source>
</evidence>
<dbReference type="Gene3D" id="2.130.10.10">
    <property type="entry name" value="YVTN repeat-like/Quinoprotein amine dehydrogenase"/>
    <property type="match status" value="1"/>
</dbReference>
<dbReference type="OrthoDB" id="364224at2759"/>
<evidence type="ECO:0000259" key="9">
    <source>
        <dbReference type="PROSITE" id="PS51363"/>
    </source>
</evidence>
<dbReference type="Pfam" id="PF02020">
    <property type="entry name" value="W2"/>
    <property type="match status" value="1"/>
</dbReference>
<comment type="subunit">
    <text evidence="6">Component of the translation initiation factor 2B (eIF2B) complex which is a heterodecamer of two sets of five different subunits: alpha, beta, gamma, delta and epsilon. Subunits alpha, beta and delta comprise a regulatory subcomplex and subunits epsilon and gamma comprise a catalytic subcomplex. Within the complex, the hexameric regulatory complex resides at the center, with the two heterodimeric catalytic subcomplexes bound on opposite sides.</text>
</comment>
<dbReference type="InterPro" id="IPR003307">
    <property type="entry name" value="W2_domain"/>
</dbReference>
<dbReference type="Gene3D" id="1.25.40.180">
    <property type="match status" value="2"/>
</dbReference>
<feature type="domain" description="W2" evidence="9">
    <location>
        <begin position="520"/>
        <end position="665"/>
    </location>
</feature>
<dbReference type="Gene3D" id="2.160.10.10">
    <property type="entry name" value="Hexapeptide repeat proteins"/>
    <property type="match status" value="1"/>
</dbReference>
<dbReference type="SMART" id="SM00515">
    <property type="entry name" value="eIF5C"/>
    <property type="match status" value="1"/>
</dbReference>
<feature type="compositionally biased region" description="Acidic residues" evidence="8">
    <location>
        <begin position="495"/>
        <end position="512"/>
    </location>
</feature>
<evidence type="ECO:0000256" key="8">
    <source>
        <dbReference type="SAM" id="MobiDB-lite"/>
    </source>
</evidence>
<dbReference type="InterPro" id="IPR001680">
    <property type="entry name" value="WD40_rpt"/>
</dbReference>
<dbReference type="SMART" id="SM00320">
    <property type="entry name" value="WD40"/>
    <property type="match status" value="4"/>
</dbReference>
<dbReference type="SUPFAM" id="SSF53448">
    <property type="entry name" value="Nucleotide-diphospho-sugar transferases"/>
    <property type="match status" value="1"/>
</dbReference>
<dbReference type="GO" id="GO:0005085">
    <property type="term" value="F:guanyl-nucleotide exchange factor activity"/>
    <property type="evidence" value="ECO:0007669"/>
    <property type="project" value="InterPro"/>
</dbReference>
<dbReference type="CDD" id="cd11558">
    <property type="entry name" value="W2_eIF2B_epsilon"/>
    <property type="match status" value="1"/>
</dbReference>
<gene>
    <name evidence="10" type="ORF">NMOB1V02_LOCUS2622</name>
</gene>
<dbReference type="EMBL" id="CAJPEX010000304">
    <property type="protein sequence ID" value="CAG0914953.1"/>
    <property type="molecule type" value="Genomic_DNA"/>
</dbReference>
<dbReference type="AlphaFoldDB" id="A0A7R9BGB2"/>
<dbReference type="PROSITE" id="PS50082">
    <property type="entry name" value="WD_REPEATS_2"/>
    <property type="match status" value="3"/>
</dbReference>
<feature type="repeat" description="WD" evidence="7">
    <location>
        <begin position="959"/>
        <end position="991"/>
    </location>
</feature>
<dbReference type="PROSITE" id="PS50294">
    <property type="entry name" value="WD_REPEATS_REGION"/>
    <property type="match status" value="2"/>
</dbReference>
<dbReference type="SUPFAM" id="SSF48371">
    <property type="entry name" value="ARM repeat"/>
    <property type="match status" value="1"/>
</dbReference>
<evidence type="ECO:0000313" key="10">
    <source>
        <dbReference type="EMBL" id="CAD7274801.1"/>
    </source>
</evidence>